<dbReference type="AlphaFoldDB" id="A0A2P6N7Y0"/>
<evidence type="ECO:0000313" key="8">
    <source>
        <dbReference type="Proteomes" id="UP000241769"/>
    </source>
</evidence>
<evidence type="ECO:0000256" key="3">
    <source>
        <dbReference type="ARBA" id="ARBA00022679"/>
    </source>
</evidence>
<dbReference type="Gene3D" id="3.40.50.150">
    <property type="entry name" value="Vaccinia Virus protein VP39"/>
    <property type="match status" value="1"/>
</dbReference>
<dbReference type="GO" id="GO:0032259">
    <property type="term" value="P:methylation"/>
    <property type="evidence" value="ECO:0007669"/>
    <property type="project" value="UniProtKB-KW"/>
</dbReference>
<feature type="domain" description="Methyltransferase" evidence="6">
    <location>
        <begin position="61"/>
        <end position="191"/>
    </location>
</feature>
<dbReference type="InterPro" id="IPR029063">
    <property type="entry name" value="SAM-dependent_MTases_sf"/>
</dbReference>
<dbReference type="InterPro" id="IPR026635">
    <property type="entry name" value="Efm4/METTL10"/>
</dbReference>
<accession>A0A2P6N7Y0</accession>
<dbReference type="Proteomes" id="UP000241769">
    <property type="component" value="Unassembled WGS sequence"/>
</dbReference>
<reference evidence="7 8" key="1">
    <citation type="journal article" date="2018" name="Genome Biol. Evol.">
        <title>Multiple Roots of Fruiting Body Formation in Amoebozoa.</title>
        <authorList>
            <person name="Hillmann F."/>
            <person name="Forbes G."/>
            <person name="Novohradska S."/>
            <person name="Ferling I."/>
            <person name="Riege K."/>
            <person name="Groth M."/>
            <person name="Westermann M."/>
            <person name="Marz M."/>
            <person name="Spaller T."/>
            <person name="Winckler T."/>
            <person name="Schaap P."/>
            <person name="Glockner G."/>
        </authorList>
    </citation>
    <scope>NUCLEOTIDE SEQUENCE [LARGE SCALE GENOMIC DNA]</scope>
    <source>
        <strain evidence="7 8">Jena</strain>
    </source>
</reference>
<dbReference type="CDD" id="cd02440">
    <property type="entry name" value="AdoMet_MTases"/>
    <property type="match status" value="1"/>
</dbReference>
<dbReference type="InterPro" id="IPR025714">
    <property type="entry name" value="Methyltranfer_dom"/>
</dbReference>
<dbReference type="HAMAP" id="MF_03188">
    <property type="entry name" value="Methyltr_EFM4"/>
    <property type="match status" value="1"/>
</dbReference>
<evidence type="ECO:0000256" key="4">
    <source>
        <dbReference type="ARBA" id="ARBA00022691"/>
    </source>
</evidence>
<comment type="subcellular location">
    <subcellularLocation>
        <location evidence="5">Cytoplasm</location>
    </subcellularLocation>
</comment>
<sequence>MSDNEGEFQPSKLGTREHWDDAYENELKNYDDNGDIGEIWFGEDCLRRVVTFVTKLPLDLNSPILDLGTGNGATLFKLAKKGFSSLLGVDYSAPSILLAKKIEETKKRGVIFEEDDILNTKLNSKFKLILDKGTYDAISLSDEKLNHQAAYRKSVIHLLEDTTSFFVITSCNYNKEELLSMFDSEFKYHSEIKYSTIKFGGQEGSTVTTLCFQKK</sequence>
<dbReference type="InParanoid" id="A0A2P6N7Y0"/>
<evidence type="ECO:0000256" key="2">
    <source>
        <dbReference type="ARBA" id="ARBA00022603"/>
    </source>
</evidence>
<dbReference type="FunCoup" id="A0A2P6N7Y0">
    <property type="interactions" value="510"/>
</dbReference>
<comment type="similarity">
    <text evidence="5">Belongs to the class I-like SAM-binding methyltransferase superfamily. EFM4 family.</text>
</comment>
<name>A0A2P6N7Y0_9EUKA</name>
<dbReference type="OrthoDB" id="540004at2759"/>
<evidence type="ECO:0000313" key="7">
    <source>
        <dbReference type="EMBL" id="PRP80055.1"/>
    </source>
</evidence>
<dbReference type="GO" id="GO:0016279">
    <property type="term" value="F:protein-lysine N-methyltransferase activity"/>
    <property type="evidence" value="ECO:0007669"/>
    <property type="project" value="UniProtKB-UniRule"/>
</dbReference>
<dbReference type="PANTHER" id="PTHR12843">
    <property type="entry name" value="PROTEIN-LYSINE N-METHYLTRANSFERASE METTL10"/>
    <property type="match status" value="1"/>
</dbReference>
<dbReference type="SUPFAM" id="SSF53335">
    <property type="entry name" value="S-adenosyl-L-methionine-dependent methyltransferases"/>
    <property type="match status" value="1"/>
</dbReference>
<keyword evidence="2 5" id="KW-0489">Methyltransferase</keyword>
<evidence type="ECO:0000259" key="6">
    <source>
        <dbReference type="Pfam" id="PF13847"/>
    </source>
</evidence>
<dbReference type="EC" id="2.1.1.-" evidence="5"/>
<organism evidence="7 8">
    <name type="scientific">Planoprotostelium fungivorum</name>
    <dbReference type="NCBI Taxonomy" id="1890364"/>
    <lineage>
        <taxon>Eukaryota</taxon>
        <taxon>Amoebozoa</taxon>
        <taxon>Evosea</taxon>
        <taxon>Variosea</taxon>
        <taxon>Cavosteliida</taxon>
        <taxon>Cavosteliaceae</taxon>
        <taxon>Planoprotostelium</taxon>
    </lineage>
</organism>
<gene>
    <name evidence="7" type="ORF">PROFUN_10738</name>
</gene>
<comment type="caution">
    <text evidence="7">The sequence shown here is derived from an EMBL/GenBank/DDBJ whole genome shotgun (WGS) entry which is preliminary data.</text>
</comment>
<keyword evidence="4 5" id="KW-0949">S-adenosyl-L-methionine</keyword>
<comment type="function">
    <text evidence="5">S-adenosyl-L-methionine-dependent protein-lysine N-methyltransferase that methylates elongation factor 1-alpha.</text>
</comment>
<proteinExistence type="inferred from homology"/>
<evidence type="ECO:0000256" key="5">
    <source>
        <dbReference type="HAMAP-Rule" id="MF_03188"/>
    </source>
</evidence>
<protein>
    <recommendedName>
        <fullName evidence="5">Protein-lysine N-methyltransferase PROFUN_10738</fullName>
        <ecNumber evidence="5">2.1.1.-</ecNumber>
    </recommendedName>
</protein>
<dbReference type="GO" id="GO:0005737">
    <property type="term" value="C:cytoplasm"/>
    <property type="evidence" value="ECO:0007669"/>
    <property type="project" value="UniProtKB-SubCell"/>
</dbReference>
<evidence type="ECO:0000256" key="1">
    <source>
        <dbReference type="ARBA" id="ARBA00022490"/>
    </source>
</evidence>
<keyword evidence="3 5" id="KW-0808">Transferase</keyword>
<dbReference type="Pfam" id="PF13847">
    <property type="entry name" value="Methyltransf_31"/>
    <property type="match status" value="1"/>
</dbReference>
<dbReference type="PANTHER" id="PTHR12843:SF5">
    <property type="entry name" value="EEF1A LYSINE METHYLTRANSFERASE 2"/>
    <property type="match status" value="1"/>
</dbReference>
<keyword evidence="1 5" id="KW-0963">Cytoplasm</keyword>
<dbReference type="STRING" id="1890364.A0A2P6N7Y0"/>
<dbReference type="EMBL" id="MDYQ01000162">
    <property type="protein sequence ID" value="PRP80055.1"/>
    <property type="molecule type" value="Genomic_DNA"/>
</dbReference>
<keyword evidence="8" id="KW-1185">Reference proteome</keyword>